<sequence length="567" mass="66309">MSQQQIINLEWGNGKSERLAFRNTDTIFNVKTRILTSTNVPIDKQCLIGINTTDNSLPLYCLNLDNPQTVLLIPDYSSNNSNDNVSIGENTNQKTKENEQEQTNKKETEKQKEQEDQQEEQEKEKENTNENEEQTNKNEKEKNNENEKEKEKSQGLSKSDSQFAKELQEQIWREEGLSQTKRRTTTTSSNIFLDNNTRNSPNIQNLPRKWSQDSRGNWHRNMSPNRPSDVLSIEKIAPLLPPNLTDSSERLKLLGEYTKESELPVMKKESFREVCNLGKRLKKPILLYLHSFTENEALVSNFVLNILSTKEVIKVINENYIFWVGDSDLVQEKFRISRKKLGITTFPVLAIISNSAVVAILDLIEGEFGIDEFMKRLLEQMDLFTILNTTKQNKNQLKKTESILEREQQDEEFERLLEIDREKQKQMLLQEQKLEEEKLFKEKQLNDKIKKLEELKQALPEEPSGKNAKNCTRIKFRMKNGDVIRKFLDTNTLKVLFDFILVHNNDIFEFDLIQSYPKRTEFNSNDVKIFNLTLKEVGLYPQALLDVRIVEDDEDEDDQEEDKENQK</sequence>
<dbReference type="PROSITE" id="PS50033">
    <property type="entry name" value="UBX"/>
    <property type="match status" value="1"/>
</dbReference>
<dbReference type="SMART" id="SM00594">
    <property type="entry name" value="UAS"/>
    <property type="match status" value="1"/>
</dbReference>
<feature type="compositionally biased region" description="Polar residues" evidence="1">
    <location>
        <begin position="190"/>
        <end position="205"/>
    </location>
</feature>
<proteinExistence type="predicted"/>
<dbReference type="CDD" id="cd17039">
    <property type="entry name" value="Ubl_ubiquitin_like"/>
    <property type="match status" value="1"/>
</dbReference>
<dbReference type="Gene3D" id="3.10.20.90">
    <property type="entry name" value="Phosphatidylinositol 3-kinase Catalytic Subunit, Chain A, domain 1"/>
    <property type="match status" value="2"/>
</dbReference>
<dbReference type="Gene3D" id="3.40.30.10">
    <property type="entry name" value="Glutaredoxin"/>
    <property type="match status" value="1"/>
</dbReference>
<feature type="compositionally biased region" description="Basic and acidic residues" evidence="1">
    <location>
        <begin position="166"/>
        <end position="176"/>
    </location>
</feature>
<dbReference type="SUPFAM" id="SSF54236">
    <property type="entry name" value="Ubiquitin-like"/>
    <property type="match status" value="2"/>
</dbReference>
<accession>A0AAV8ADB8</accession>
<feature type="compositionally biased region" description="Basic and acidic residues" evidence="1">
    <location>
        <begin position="94"/>
        <end position="153"/>
    </location>
</feature>
<dbReference type="InterPro" id="IPR036249">
    <property type="entry name" value="Thioredoxin-like_sf"/>
</dbReference>
<evidence type="ECO:0000256" key="1">
    <source>
        <dbReference type="SAM" id="MobiDB-lite"/>
    </source>
</evidence>
<dbReference type="InterPro" id="IPR029071">
    <property type="entry name" value="Ubiquitin-like_domsf"/>
</dbReference>
<gene>
    <name evidence="3" type="ORF">M0812_03407</name>
</gene>
<dbReference type="Pfam" id="PF21021">
    <property type="entry name" value="FAF1"/>
    <property type="match status" value="1"/>
</dbReference>
<dbReference type="Proteomes" id="UP001146793">
    <property type="component" value="Unassembled WGS sequence"/>
</dbReference>
<dbReference type="SUPFAM" id="SSF52833">
    <property type="entry name" value="Thioredoxin-like"/>
    <property type="match status" value="1"/>
</dbReference>
<evidence type="ECO:0000313" key="4">
    <source>
        <dbReference type="Proteomes" id="UP001146793"/>
    </source>
</evidence>
<name>A0AAV8ADB8_9EUKA</name>
<dbReference type="InterPro" id="IPR050730">
    <property type="entry name" value="UBX_domain-protein"/>
</dbReference>
<evidence type="ECO:0000313" key="3">
    <source>
        <dbReference type="EMBL" id="KAJ3451655.1"/>
    </source>
</evidence>
<feature type="domain" description="UBX" evidence="2">
    <location>
        <begin position="467"/>
        <end position="547"/>
    </location>
</feature>
<dbReference type="PANTHER" id="PTHR23322">
    <property type="entry name" value="FAS-ASSOCIATED PROTEIN"/>
    <property type="match status" value="1"/>
</dbReference>
<reference evidence="3" key="1">
    <citation type="submission" date="2022-08" db="EMBL/GenBank/DDBJ databases">
        <title>Novel sulphate-reducing endosymbionts in the free-living metamonad Anaeramoeba.</title>
        <authorList>
            <person name="Jerlstrom-Hultqvist J."/>
            <person name="Cepicka I."/>
            <person name="Gallot-Lavallee L."/>
            <person name="Salas-Leiva D."/>
            <person name="Curtis B.A."/>
            <person name="Zahonova K."/>
            <person name="Pipaliya S."/>
            <person name="Dacks J."/>
            <person name="Roger A.J."/>
        </authorList>
    </citation>
    <scope>NUCLEOTIDE SEQUENCE</scope>
    <source>
        <strain evidence="3">Busselton2</strain>
    </source>
</reference>
<feature type="region of interest" description="Disordered" evidence="1">
    <location>
        <begin position="75"/>
        <end position="217"/>
    </location>
</feature>
<dbReference type="AlphaFoldDB" id="A0AAV8ADB8"/>
<dbReference type="InterPro" id="IPR006577">
    <property type="entry name" value="UAS"/>
</dbReference>
<dbReference type="GO" id="GO:0043130">
    <property type="term" value="F:ubiquitin binding"/>
    <property type="evidence" value="ECO:0007669"/>
    <property type="project" value="TreeGrafter"/>
</dbReference>
<dbReference type="InterPro" id="IPR049483">
    <property type="entry name" value="FAF1_2-like_UAS"/>
</dbReference>
<protein>
    <submittedName>
        <fullName evidence="3">Fas-associated factor</fullName>
    </submittedName>
</protein>
<evidence type="ECO:0000259" key="2">
    <source>
        <dbReference type="PROSITE" id="PS50033"/>
    </source>
</evidence>
<comment type="caution">
    <text evidence="3">The sequence shown here is derived from an EMBL/GenBank/DDBJ whole genome shotgun (WGS) entry which is preliminary data.</text>
</comment>
<dbReference type="InterPro" id="IPR001012">
    <property type="entry name" value="UBX_dom"/>
</dbReference>
<organism evidence="3 4">
    <name type="scientific">Anaeramoeba flamelloides</name>
    <dbReference type="NCBI Taxonomy" id="1746091"/>
    <lineage>
        <taxon>Eukaryota</taxon>
        <taxon>Metamonada</taxon>
        <taxon>Anaeramoebidae</taxon>
        <taxon>Anaeramoeba</taxon>
    </lineage>
</organism>
<dbReference type="EMBL" id="JANTQA010000008">
    <property type="protein sequence ID" value="KAJ3451655.1"/>
    <property type="molecule type" value="Genomic_DNA"/>
</dbReference>
<feature type="compositionally biased region" description="Low complexity" evidence="1">
    <location>
        <begin position="77"/>
        <end position="93"/>
    </location>
</feature>